<dbReference type="Gene3D" id="2.60.40.1940">
    <property type="match status" value="1"/>
</dbReference>
<dbReference type="GO" id="GO:0004866">
    <property type="term" value="F:endopeptidase inhibitor activity"/>
    <property type="evidence" value="ECO:0007669"/>
    <property type="project" value="InterPro"/>
</dbReference>
<evidence type="ECO:0000259" key="5">
    <source>
        <dbReference type="SMART" id="SM01360"/>
    </source>
</evidence>
<dbReference type="InterPro" id="IPR002890">
    <property type="entry name" value="MG2"/>
</dbReference>
<dbReference type="InterPro" id="IPR001599">
    <property type="entry name" value="Macroglobln_a2"/>
</dbReference>
<proteinExistence type="predicted"/>
<dbReference type="InterPro" id="IPR041555">
    <property type="entry name" value="MG3"/>
</dbReference>
<dbReference type="SMART" id="SM01361">
    <property type="entry name" value="A2M_recep"/>
    <property type="match status" value="1"/>
</dbReference>
<dbReference type="Gene3D" id="2.60.120.1540">
    <property type="match status" value="1"/>
</dbReference>
<dbReference type="SMART" id="SM01360">
    <property type="entry name" value="A2M"/>
    <property type="match status" value="1"/>
</dbReference>
<dbReference type="InterPro" id="IPR008930">
    <property type="entry name" value="Terpenoid_cyclase/PrenylTrfase"/>
</dbReference>
<dbReference type="GO" id="GO:0005615">
    <property type="term" value="C:extracellular space"/>
    <property type="evidence" value="ECO:0007669"/>
    <property type="project" value="InterPro"/>
</dbReference>
<feature type="domain" description="Alpha-2-macroglobulin" evidence="5">
    <location>
        <begin position="653"/>
        <end position="744"/>
    </location>
</feature>
<reference evidence="7" key="2">
    <citation type="submission" date="2022-10" db="EMBL/GenBank/DDBJ databases">
        <authorList>
            <consortium name="ENA_rothamsted_submissions"/>
            <consortium name="culmorum"/>
            <person name="King R."/>
        </authorList>
    </citation>
    <scope>NUCLEOTIDE SEQUENCE</scope>
</reference>
<keyword evidence="3" id="KW-1015">Disulfide bond</keyword>
<protein>
    <submittedName>
        <fullName evidence="7">Uncharacterized protein</fullName>
    </submittedName>
</protein>
<dbReference type="InterPro" id="IPR050473">
    <property type="entry name" value="A2M/Complement_sys"/>
</dbReference>
<dbReference type="SUPFAM" id="SSF49410">
    <property type="entry name" value="Alpha-macroglobulin receptor domain"/>
    <property type="match status" value="1"/>
</dbReference>
<dbReference type="InterPro" id="IPR011626">
    <property type="entry name" value="Alpha-macroglobulin_TED"/>
</dbReference>
<evidence type="ECO:0000313" key="8">
    <source>
        <dbReference type="Proteomes" id="UP001153620"/>
    </source>
</evidence>
<dbReference type="Gene3D" id="2.60.40.1930">
    <property type="match status" value="2"/>
</dbReference>
<keyword evidence="2" id="KW-0882">Thioester bond</keyword>
<dbReference type="InterPro" id="IPR011625">
    <property type="entry name" value="A2M_N_BRD"/>
</dbReference>
<dbReference type="OrthoDB" id="9998011at2759"/>
<feature type="signal peptide" evidence="4">
    <location>
        <begin position="1"/>
        <end position="18"/>
    </location>
</feature>
<dbReference type="SUPFAM" id="SSF48239">
    <property type="entry name" value="Terpenoid cyclases/Protein prenyltransferases"/>
    <property type="match status" value="1"/>
</dbReference>
<sequence>MRILSIILLIYLQSCVDCSKNDEFITYFSPNSVFDKQDHNVFVVTKNIQKPTEIGVQFRKVNVTVHAHADGVLKVKFKKKNSSGMKIFGEVIYTALRNDTSKSQSQCSTHVTNITFVKDTFYTFIQLDKPVYAPGHKVKFRIIVIDRDLRPFHMNMINIKIADPFNRTIQEIEDLDVMYNGIFSANFTLGDYTPLGDWTLSAVVDKQEFRKVSKIIPVQKYVLPLFTVNVVPVSRHLLDSQKLQLAIFAKYPYGDYVTGNVGISIKRVADNVIIKTGSFNNIRDTLSVSYHIKDDLKLTITNKTDFEAVVLFTEAASGSTENKTIKFSVYNDRSHQIRVIHPTNYLLGLPYNVRVYPYNWKNESIDRHYEKVSMNFIYTFSDGTGSIESKEYPIINGVAIFRAVISNVTKSLTIEAKFIDSKIYRSEIQPGSNYLKAKELIVDYTPAYYNSSNILLPKLGDIITIHVGSITEIDELIVVVMTRHGNIQSRKEYCGFKLSCSFSLLITLDMIPDASVVVYSLSDVNQFTYGELNVKLTVPGQVRKSAVTTKTKSNVVMEFETEKQSKVYLMAFDKRLTYLRQGNEVTRRDIMDEVSIYENKLNVDFENLKAWHDCTKEEINRVKTGRKASVQHNTDFTSVNSEDELLREYFPESWIFEEFDVETGLKKKNFIVPDSITSWIVSAFAMHDKVGIAVADSTEITVKNEFFVKIMKPFSVRFKEVLGLNILVYNYAESKEPLTVTVSLHNRKKELQFVTYNKIGKSCNPIFLDSEIHTVSNIDVPYMGVKKVTIFIRSHPNLDNFEGLYKNITLSLTAQGVSKSKTYTDKVNKKLKVERFGVRVYNLHPQSFRLIKNKNQIWKHIDAEVDVETKEYSKISAIVYEYWGYLEDYTTKFKANVEYMRYMKAKGLKPPKAVIDFRYQAGYCACFLDAIASGMNIKAVTMNKALIQTDFCRLKALQASDGSFSNFGRYPERKSGEAASNKYFETAYVLVSFLKYRDYFDQDYLSMINKAFGFLDSPSNKISLQPEAQSIAAYAYALNKNIAKAEALMLDVERFAVIKGSKGSTEKCFTATKTSSVCDMRHTAYSILAYHAMAQPQKIKPLVLGIVKTFSLDKSFSHVHAYSIAAQAISTVLSESKVTEVSMTVNLKNEFNFDQTITINSKNSSSVHEISFPDYSKFAYISTTGTGLCSVTIVVEKMIRSPVSKSYFSLTVARQENQKQFTRTEFCFKYIGIDGTPDVNDNVRFEVEMPSGYMFEEVEDKQSKTFITDVDSKRMDTLAIIKFGTIKKLSEYCFITKAKQVFEVLNPVAAGVKVYDFSEKDSVTIDFYSVSDQEC</sequence>
<feature type="domain" description="Alpha-macroglobulin receptor-binding" evidence="6">
    <location>
        <begin position="1246"/>
        <end position="1328"/>
    </location>
</feature>
<reference evidence="7" key="1">
    <citation type="submission" date="2022-01" db="EMBL/GenBank/DDBJ databases">
        <authorList>
            <person name="King R."/>
        </authorList>
    </citation>
    <scope>NUCLEOTIDE SEQUENCE</scope>
</reference>
<dbReference type="InterPro" id="IPR009048">
    <property type="entry name" value="A-macroglobulin_rcpt-bd"/>
</dbReference>
<evidence type="ECO:0000313" key="7">
    <source>
        <dbReference type="EMBL" id="CAG9810242.1"/>
    </source>
</evidence>
<gene>
    <name evidence="7" type="ORF">CHIRRI_LOCUS13059</name>
</gene>
<dbReference type="Gene3D" id="2.20.130.20">
    <property type="match status" value="1"/>
</dbReference>
<accession>A0A9N9S555</accession>
<dbReference type="Pfam" id="PF07678">
    <property type="entry name" value="TED_complement"/>
    <property type="match status" value="1"/>
</dbReference>
<dbReference type="Proteomes" id="UP001153620">
    <property type="component" value="Chromosome 4"/>
</dbReference>
<evidence type="ECO:0000256" key="3">
    <source>
        <dbReference type="ARBA" id="ARBA00023157"/>
    </source>
</evidence>
<evidence type="ECO:0000259" key="6">
    <source>
        <dbReference type="SMART" id="SM01361"/>
    </source>
</evidence>
<dbReference type="Gene3D" id="2.60.40.10">
    <property type="entry name" value="Immunoglobulins"/>
    <property type="match status" value="1"/>
</dbReference>
<dbReference type="Pfam" id="PF00207">
    <property type="entry name" value="A2M"/>
    <property type="match status" value="1"/>
</dbReference>
<dbReference type="Pfam" id="PF17791">
    <property type="entry name" value="MG3"/>
    <property type="match status" value="1"/>
</dbReference>
<dbReference type="Pfam" id="PF07677">
    <property type="entry name" value="A2M_recep"/>
    <property type="match status" value="1"/>
</dbReference>
<evidence type="ECO:0000256" key="1">
    <source>
        <dbReference type="ARBA" id="ARBA00022729"/>
    </source>
</evidence>
<organism evidence="7 8">
    <name type="scientific">Chironomus riparius</name>
    <dbReference type="NCBI Taxonomy" id="315576"/>
    <lineage>
        <taxon>Eukaryota</taxon>
        <taxon>Metazoa</taxon>
        <taxon>Ecdysozoa</taxon>
        <taxon>Arthropoda</taxon>
        <taxon>Hexapoda</taxon>
        <taxon>Insecta</taxon>
        <taxon>Pterygota</taxon>
        <taxon>Neoptera</taxon>
        <taxon>Endopterygota</taxon>
        <taxon>Diptera</taxon>
        <taxon>Nematocera</taxon>
        <taxon>Chironomoidea</taxon>
        <taxon>Chironomidae</taxon>
        <taxon>Chironominae</taxon>
        <taxon>Chironomus</taxon>
    </lineage>
</organism>
<dbReference type="PANTHER" id="PTHR11412:SF136">
    <property type="entry name" value="CD109 ANTIGEN"/>
    <property type="match status" value="1"/>
</dbReference>
<name>A0A9N9S555_9DIPT</name>
<dbReference type="Gene3D" id="2.60.40.690">
    <property type="entry name" value="Alpha-macroglobulin, receptor-binding domain"/>
    <property type="match status" value="1"/>
</dbReference>
<dbReference type="EMBL" id="OU895880">
    <property type="protein sequence ID" value="CAG9810242.1"/>
    <property type="molecule type" value="Genomic_DNA"/>
</dbReference>
<dbReference type="PANTHER" id="PTHR11412">
    <property type="entry name" value="MACROGLOBULIN / COMPLEMENT"/>
    <property type="match status" value="1"/>
</dbReference>
<dbReference type="Pfam" id="PF07703">
    <property type="entry name" value="A2M_BRD"/>
    <property type="match status" value="1"/>
</dbReference>
<evidence type="ECO:0000256" key="4">
    <source>
        <dbReference type="SAM" id="SignalP"/>
    </source>
</evidence>
<dbReference type="InterPro" id="IPR036595">
    <property type="entry name" value="A-macroglobulin_rcpt-bd_sf"/>
</dbReference>
<keyword evidence="1 4" id="KW-0732">Signal</keyword>
<feature type="chain" id="PRO_5040166345" evidence="4">
    <location>
        <begin position="19"/>
        <end position="1335"/>
    </location>
</feature>
<dbReference type="Gene3D" id="1.50.10.20">
    <property type="match status" value="1"/>
</dbReference>
<dbReference type="Pfam" id="PF01835">
    <property type="entry name" value="MG2"/>
    <property type="match status" value="1"/>
</dbReference>
<dbReference type="InterPro" id="IPR013783">
    <property type="entry name" value="Ig-like_fold"/>
</dbReference>
<keyword evidence="8" id="KW-1185">Reference proteome</keyword>
<evidence type="ECO:0000256" key="2">
    <source>
        <dbReference type="ARBA" id="ARBA00022966"/>
    </source>
</evidence>